<dbReference type="PROSITE" id="PS00928">
    <property type="entry name" value="TREHALASE_2"/>
    <property type="match status" value="1"/>
</dbReference>
<dbReference type="GeneID" id="54362396"/>
<dbReference type="GO" id="GO:0005737">
    <property type="term" value="C:cytoplasm"/>
    <property type="evidence" value="ECO:0007669"/>
    <property type="project" value="InterPro"/>
</dbReference>
<dbReference type="InterPro" id="IPR008928">
    <property type="entry name" value="6-hairpin_glycosidase_sf"/>
</dbReference>
<comment type="similarity">
    <text evidence="2 5">Belongs to the glycosyl hydrolase 37 family.</text>
</comment>
<dbReference type="OrthoDB" id="3542292at2759"/>
<dbReference type="GO" id="GO:0005993">
    <property type="term" value="P:trehalose catabolic process"/>
    <property type="evidence" value="ECO:0007669"/>
    <property type="project" value="InterPro"/>
</dbReference>
<dbReference type="InterPro" id="IPR012341">
    <property type="entry name" value="6hp_glycosidase-like_sf"/>
</dbReference>
<dbReference type="Pfam" id="PF07492">
    <property type="entry name" value="Trehalase_Ca-bi"/>
    <property type="match status" value="1"/>
</dbReference>
<evidence type="ECO:0000256" key="2">
    <source>
        <dbReference type="ARBA" id="ARBA00005615"/>
    </source>
</evidence>
<dbReference type="PRINTS" id="PR00744">
    <property type="entry name" value="GLHYDRLASE37"/>
</dbReference>
<dbReference type="Gene3D" id="1.50.10.10">
    <property type="match status" value="1"/>
</dbReference>
<protein>
    <recommendedName>
        <fullName evidence="5">Trehalase</fullName>
        <ecNumber evidence="5">3.2.1.28</ecNumber>
    </recommendedName>
    <alternativeName>
        <fullName evidence="5">Alpha-trehalose glucohydrolase</fullName>
    </alternativeName>
</protein>
<sequence length="671" mass="75424">MVVQVRHLESGIANGHKIKGWADVDDRLESLDLTVDVDQSRIALLAQEDTDGDGQITIADKGPKNFTLKAVDGQEAQITGTYQLAILLQELALASRAGLEKCQILGKRLVEGPVDRLTRLIPETYWTSLTRRLDESTIAAAGPDGKVSGGERLHIYVPAGVPEQLAYYNELSRNKPELNLQVTQIPDASEVSKSLRQYWDTPGILALAMDTEGDDIRGLDYTVPGYRFNEFYYWDSYFCCYGLLEAGKIGTVRGIVRHMIFQIDHYGCVLNGNRAYYLQRSQPPFLSDLVTRTYEHLVASNDDTAIEFLHEGILAAIKEYHNVWCCEPRQDPVTGLSRYRPKSAGVPPEVEKGHFDWFLAGPAKRHGLTIEELQKEYNSGRLKDEEMDNFFRHDLAMRESGHDTSARLVDAAADLATVDLNALLYKYETDIARAIKEKFQDALTVPAGVMPADHDSSTCNSAYWEAKAAARKAAVDRYQWNPETGMYHDYNTVTNQQTPFRSVTTFYPLWSGLASEEQAKQLIEGMLPQFEHVGGMVSTLPLPGSSWLPRQWDYPYGWAPHQILVWDGLRRYGYADHAHRVAYRWLYLLTKTFADFNGRMTERYDVVQKSEAAVTDGTEYGNQGSKFDGVNIEGFGWTNSSYQYGLKIIGEKLTAALKAGLAWEDIEGASD</sequence>
<dbReference type="GO" id="GO:0005509">
    <property type="term" value="F:calcium ion binding"/>
    <property type="evidence" value="ECO:0007669"/>
    <property type="project" value="InterPro"/>
</dbReference>
<dbReference type="GO" id="GO:0004555">
    <property type="term" value="F:alpha,alpha-trehalase activity"/>
    <property type="evidence" value="ECO:0007669"/>
    <property type="project" value="UniProtKB-EC"/>
</dbReference>
<dbReference type="SUPFAM" id="SSF48208">
    <property type="entry name" value="Six-hairpin glycosidases"/>
    <property type="match status" value="1"/>
</dbReference>
<dbReference type="EC" id="3.2.1.28" evidence="5"/>
<dbReference type="PANTHER" id="PTHR23403:SF6">
    <property type="entry name" value="CYTOSOLIC NEUTRAL TREHALASE-RELATED"/>
    <property type="match status" value="1"/>
</dbReference>
<dbReference type="InterPro" id="IPR001661">
    <property type="entry name" value="Glyco_hydro_37"/>
</dbReference>
<gene>
    <name evidence="8" type="ORF">K489DRAFT_379222</name>
</gene>
<evidence type="ECO:0000313" key="8">
    <source>
        <dbReference type="RefSeq" id="XP_033460278.1"/>
    </source>
</evidence>
<reference evidence="8" key="3">
    <citation type="submission" date="2025-08" db="UniProtKB">
        <authorList>
            <consortium name="RefSeq"/>
        </authorList>
    </citation>
    <scope>IDENTIFICATION</scope>
    <source>
        <strain evidence="8">CBS 342.82</strain>
    </source>
</reference>
<comment type="catalytic activity">
    <reaction evidence="1 5">
        <text>alpha,alpha-trehalose + H2O = alpha-D-glucose + beta-D-glucose</text>
        <dbReference type="Rhea" id="RHEA:32675"/>
        <dbReference type="ChEBI" id="CHEBI:15377"/>
        <dbReference type="ChEBI" id="CHEBI:15903"/>
        <dbReference type="ChEBI" id="CHEBI:16551"/>
        <dbReference type="ChEBI" id="CHEBI:17925"/>
        <dbReference type="EC" id="3.2.1.28"/>
    </reaction>
</comment>
<accession>A0A6J3M8T0</accession>
<feature type="domain" description="Neutral trehalase Ca2+ binding" evidence="6">
    <location>
        <begin position="43"/>
        <end position="68"/>
    </location>
</feature>
<evidence type="ECO:0000256" key="3">
    <source>
        <dbReference type="ARBA" id="ARBA00022801"/>
    </source>
</evidence>
<name>A0A6J3M8T0_9PEZI</name>
<keyword evidence="4 5" id="KW-0326">Glycosidase</keyword>
<keyword evidence="3 5" id="KW-0378">Hydrolase</keyword>
<proteinExistence type="inferred from homology"/>
<dbReference type="RefSeq" id="XP_033460278.1">
    <property type="nucleotide sequence ID" value="XM_033604596.1"/>
</dbReference>
<evidence type="ECO:0000313" key="7">
    <source>
        <dbReference type="Proteomes" id="UP000504637"/>
    </source>
</evidence>
<dbReference type="InterPro" id="IPR011120">
    <property type="entry name" value="Trehalase_Ca-bd"/>
</dbReference>
<evidence type="ECO:0000256" key="4">
    <source>
        <dbReference type="ARBA" id="ARBA00023295"/>
    </source>
</evidence>
<evidence type="ECO:0000256" key="1">
    <source>
        <dbReference type="ARBA" id="ARBA00001576"/>
    </source>
</evidence>
<dbReference type="AlphaFoldDB" id="A0A6J3M8T0"/>
<organism evidence="8">
    <name type="scientific">Dissoconium aciculare CBS 342.82</name>
    <dbReference type="NCBI Taxonomy" id="1314786"/>
    <lineage>
        <taxon>Eukaryota</taxon>
        <taxon>Fungi</taxon>
        <taxon>Dikarya</taxon>
        <taxon>Ascomycota</taxon>
        <taxon>Pezizomycotina</taxon>
        <taxon>Dothideomycetes</taxon>
        <taxon>Dothideomycetidae</taxon>
        <taxon>Mycosphaerellales</taxon>
        <taxon>Dissoconiaceae</taxon>
        <taxon>Dissoconium</taxon>
    </lineage>
</organism>
<reference evidence="8" key="2">
    <citation type="submission" date="2020-04" db="EMBL/GenBank/DDBJ databases">
        <authorList>
            <consortium name="NCBI Genome Project"/>
        </authorList>
    </citation>
    <scope>NUCLEOTIDE SEQUENCE</scope>
    <source>
        <strain evidence="8">CBS 342.82</strain>
    </source>
</reference>
<keyword evidence="7" id="KW-1185">Reference proteome</keyword>
<evidence type="ECO:0000256" key="5">
    <source>
        <dbReference type="RuleBase" id="RU361180"/>
    </source>
</evidence>
<evidence type="ECO:0000259" key="6">
    <source>
        <dbReference type="Pfam" id="PF07492"/>
    </source>
</evidence>
<dbReference type="InterPro" id="IPR018232">
    <property type="entry name" value="Glyco_hydro_37_CS"/>
</dbReference>
<dbReference type="Pfam" id="PF01204">
    <property type="entry name" value="Trehalase"/>
    <property type="match status" value="1"/>
</dbReference>
<dbReference type="Proteomes" id="UP000504637">
    <property type="component" value="Unplaced"/>
</dbReference>
<dbReference type="PANTHER" id="PTHR23403">
    <property type="entry name" value="TREHALASE"/>
    <property type="match status" value="1"/>
</dbReference>
<reference evidence="8" key="1">
    <citation type="submission" date="2020-01" db="EMBL/GenBank/DDBJ databases">
        <authorList>
            <consortium name="DOE Joint Genome Institute"/>
            <person name="Haridas S."/>
            <person name="Albert R."/>
            <person name="Binder M."/>
            <person name="Bloem J."/>
            <person name="Labutti K."/>
            <person name="Salamov A."/>
            <person name="Andreopoulos B."/>
            <person name="Baker S.E."/>
            <person name="Barry K."/>
            <person name="Bills G."/>
            <person name="Bluhm B.H."/>
            <person name="Cannon C."/>
            <person name="Castanera R."/>
            <person name="Culley D.E."/>
            <person name="Daum C."/>
            <person name="Ezra D."/>
            <person name="Gonzalez J.B."/>
            <person name="Henrissat B."/>
            <person name="Kuo A."/>
            <person name="Liang C."/>
            <person name="Lipzen A."/>
            <person name="Lutzoni F."/>
            <person name="Magnuson J."/>
            <person name="Mondo S."/>
            <person name="Nolan M."/>
            <person name="Ohm R."/>
            <person name="Pangilinan J."/>
            <person name="Park H.-J."/>
            <person name="Ramirez L."/>
            <person name="Alfaro M."/>
            <person name="Sun H."/>
            <person name="Tritt A."/>
            <person name="Yoshinaga Y."/>
            <person name="Zwiers L.-H."/>
            <person name="Turgeon B.G."/>
            <person name="Goodwin S.B."/>
            <person name="Spatafora J.W."/>
            <person name="Crous P.W."/>
            <person name="Grigoriev I.V."/>
        </authorList>
    </citation>
    <scope>NUCLEOTIDE SEQUENCE</scope>
    <source>
        <strain evidence="8">CBS 342.82</strain>
    </source>
</reference>